<feature type="region of interest" description="Disordered" evidence="3">
    <location>
        <begin position="551"/>
        <end position="570"/>
    </location>
</feature>
<dbReference type="PANTHER" id="PTHR21666">
    <property type="entry name" value="PEPTIDASE-RELATED"/>
    <property type="match status" value="1"/>
</dbReference>
<evidence type="ECO:0000313" key="6">
    <source>
        <dbReference type="Proteomes" id="UP001222520"/>
    </source>
</evidence>
<dbReference type="InterPro" id="IPR011055">
    <property type="entry name" value="Dup_hybrid_motif"/>
</dbReference>
<dbReference type="Proteomes" id="UP001222520">
    <property type="component" value="Segment"/>
</dbReference>
<dbReference type="EMBL" id="OP590147">
    <property type="protein sequence ID" value="UZV39991.1"/>
    <property type="molecule type" value="Genomic_DNA"/>
</dbReference>
<feature type="region of interest" description="Disordered" evidence="3">
    <location>
        <begin position="1"/>
        <end position="24"/>
    </location>
</feature>
<sequence length="994" mass="109802">MAKLIGVDTPQTTSSVPQSGVKPVTGVDTSTASLNIAQQAINNTGNFLQQSVQQQSQITQQMTQSSLAVEQTKAQAEMSSVSVNKDNFGGLLKGAAAILDQIDKRDQAVKKAQYDKSYADALREVSKLQVDAQNTMRNEPGGRTTVERRFDDLMTKFNLKSEDRAKVYNDFYSTLQTIEGENARRLREETDKVADAQLEERRQKLGTYLSNDLSFLAKAVTPDEQKQYVDRIDKQLQQIVSDPNLSAKDRQALLTYTATLVNASSFKSGEAQAGIMRKVNNYAAFSKVDAELLQKYQADGDRGHYEAQRVVAADQYDINPAFLKASDPLEMQKRMNEIEQTRQDTVELRKKGEIQRFGDAQFDNLVVGGLAYDLVNNPAELGRFKQTYGDTRNGKAVLSVVETFQKFQEKRDGLRVESASIATAIRNVERDDAEGVLSLLRSMKPESRAGILGSMPWLKDMLGTNLQDLAQQDEGAKAQWNQQLLEANQMLSSRRQEVISSLRDQLRARTEEADTLGRQLQQYGFNPDGTFSSTALDTARKKRNEAVERQRAQQDAQDMIGNGGTTPPFRVPQLKKVNVGGRTAVLPIPTSANVHVWNNYGQDRGTHSHAGEDLAVPKGTHIVAMLDGEVTRVDKTSDPDGYGYFFEVKYTDGTYHLFAHNSRIKVAERQKVSAGQVLALSGGVPGEPGSGRTSGAHIHWEVRDKNERLINPYSWATTIQSNAVVARARSGDNKQERPVNIPKDAIPVTGGYLVVGSDGKFQFMSPTKPAPTPTSYKPSSPLRYNANSTNIKDYPKRNNPDANYGYSVLAQDKQFAAALAKTADRIGIPAQWLADVIAHETDGTFDPRSKNYGGAPASGLLHFYDDEDRPGGKTIGGRWYSRGEMEAMTRTQQLRLVEDYLRDVGAIGNMKEPGDLASAVYTGAVGRPDSYGGAVTLGQYKSQMGRHAGRRYYDPRGNRQARAMSKVDTRPNDGCTLCQQMLAQGDFIPHERVA</sequence>
<feature type="domain" description="M23ase beta-sheet core" evidence="4">
    <location>
        <begin position="608"/>
        <end position="712"/>
    </location>
</feature>
<evidence type="ECO:0000256" key="2">
    <source>
        <dbReference type="ARBA" id="ARBA00022638"/>
    </source>
</evidence>
<dbReference type="CDD" id="cd12797">
    <property type="entry name" value="M23_peptidase"/>
    <property type="match status" value="1"/>
</dbReference>
<evidence type="ECO:0000256" key="3">
    <source>
        <dbReference type="SAM" id="MobiDB-lite"/>
    </source>
</evidence>
<dbReference type="Pfam" id="PF01551">
    <property type="entry name" value="Peptidase_M23"/>
    <property type="match status" value="1"/>
</dbReference>
<dbReference type="GO" id="GO:0004222">
    <property type="term" value="F:metalloendopeptidase activity"/>
    <property type="evidence" value="ECO:0007669"/>
    <property type="project" value="TreeGrafter"/>
</dbReference>
<name>A0AAE9PQU2_9CAUD</name>
<gene>
    <name evidence="5" type="ORF">LPP2_g23</name>
</gene>
<dbReference type="SUPFAM" id="SSF51261">
    <property type="entry name" value="Duplicated hybrid motif"/>
    <property type="match status" value="1"/>
</dbReference>
<dbReference type="Gene3D" id="2.70.70.10">
    <property type="entry name" value="Glucose Permease (Domain IIA)"/>
    <property type="match status" value="1"/>
</dbReference>
<dbReference type="PANTHER" id="PTHR21666:SF270">
    <property type="entry name" value="MUREIN HYDROLASE ACTIVATOR ENVC"/>
    <property type="match status" value="1"/>
</dbReference>
<keyword evidence="6" id="KW-1185">Reference proteome</keyword>
<feature type="compositionally biased region" description="Polar residues" evidence="3">
    <location>
        <begin position="9"/>
        <end position="18"/>
    </location>
</feature>
<evidence type="ECO:0000256" key="1">
    <source>
        <dbReference type="ARBA" id="ARBA00022529"/>
    </source>
</evidence>
<keyword evidence="1" id="KW-0929">Antimicrobial</keyword>
<reference evidence="5 6" key="1">
    <citation type="journal article" date="2023" name="Harmful Algae">
        <title>Sequencing the genomes of LPP-1, the first isolated cyanophage, and its relative LPP-2 reveal different integration mechanisms in closely related phages.</title>
        <authorList>
            <person name="Shaalan H."/>
            <person name="Cattan-Tsaushu E."/>
            <person name="Li K."/>
            <person name="Avrani S."/>
        </authorList>
    </citation>
    <scope>NUCLEOTIDE SEQUENCE [LARGE SCALE GENOMIC DNA]</scope>
</reference>
<dbReference type="InterPro" id="IPR016047">
    <property type="entry name" value="M23ase_b-sheet_dom"/>
</dbReference>
<proteinExistence type="predicted"/>
<evidence type="ECO:0000259" key="4">
    <source>
        <dbReference type="Pfam" id="PF01551"/>
    </source>
</evidence>
<evidence type="ECO:0000313" key="5">
    <source>
        <dbReference type="EMBL" id="UZV39991.1"/>
    </source>
</evidence>
<accession>A0AAE9PQU2</accession>
<dbReference type="InterPro" id="IPR050570">
    <property type="entry name" value="Cell_wall_metabolism_enzyme"/>
</dbReference>
<dbReference type="GO" id="GO:0042742">
    <property type="term" value="P:defense response to bacterium"/>
    <property type="evidence" value="ECO:0007669"/>
    <property type="project" value="UniProtKB-KW"/>
</dbReference>
<dbReference type="GO" id="GO:0031640">
    <property type="term" value="P:killing of cells of another organism"/>
    <property type="evidence" value="ECO:0007669"/>
    <property type="project" value="UniProtKB-KW"/>
</dbReference>
<keyword evidence="2" id="KW-0081">Bacteriolytic enzyme</keyword>
<protein>
    <submittedName>
        <fullName evidence="5">Endopeptidase</fullName>
    </submittedName>
</protein>
<organism evidence="5 6">
    <name type="scientific">Leptolyngbya phage LPP-2, strain SPI</name>
    <dbReference type="NCBI Taxonomy" id="2996053"/>
    <lineage>
        <taxon>Viruses</taxon>
        <taxon>Duplodnaviria</taxon>
        <taxon>Heunggongvirae</taxon>
        <taxon>Uroviricota</taxon>
        <taxon>Caudoviricetes</taxon>
        <taxon>Saffermanviridae</taxon>
        <taxon>Wumptrevirus</taxon>
        <taxon>Wumptrevirus LPP2</taxon>
    </lineage>
</organism>